<gene>
    <name evidence="1" type="ORF">PISL3812_02306</name>
</gene>
<protein>
    <submittedName>
        <fullName evidence="1">Uncharacterized protein</fullName>
    </submittedName>
</protein>
<evidence type="ECO:0000313" key="2">
    <source>
        <dbReference type="Proteomes" id="UP000054383"/>
    </source>
</evidence>
<name>A0A0U1LQA3_TALIS</name>
<keyword evidence="2" id="KW-1185">Reference proteome</keyword>
<dbReference type="AlphaFoldDB" id="A0A0U1LQA3"/>
<proteinExistence type="predicted"/>
<organism evidence="1 2">
    <name type="scientific">Talaromyces islandicus</name>
    <name type="common">Penicillium islandicum</name>
    <dbReference type="NCBI Taxonomy" id="28573"/>
    <lineage>
        <taxon>Eukaryota</taxon>
        <taxon>Fungi</taxon>
        <taxon>Dikarya</taxon>
        <taxon>Ascomycota</taxon>
        <taxon>Pezizomycotina</taxon>
        <taxon>Eurotiomycetes</taxon>
        <taxon>Eurotiomycetidae</taxon>
        <taxon>Eurotiales</taxon>
        <taxon>Trichocomaceae</taxon>
        <taxon>Talaromyces</taxon>
        <taxon>Talaromyces sect. Islandici</taxon>
    </lineage>
</organism>
<reference evidence="1 2" key="1">
    <citation type="submission" date="2015-04" db="EMBL/GenBank/DDBJ databases">
        <authorList>
            <person name="Syromyatnikov M.Y."/>
            <person name="Popov V.N."/>
        </authorList>
    </citation>
    <scope>NUCLEOTIDE SEQUENCE [LARGE SCALE GENOMIC DNA]</scope>
    <source>
        <strain evidence="1">WF-38-12</strain>
    </source>
</reference>
<dbReference type="Proteomes" id="UP000054383">
    <property type="component" value="Unassembled WGS sequence"/>
</dbReference>
<dbReference type="OrthoDB" id="10603228at2759"/>
<accession>A0A0U1LQA3</accession>
<sequence>MYPTQPVRKIVPDAVAVQLAPQANPLGQHPPPAEAAQLNHPVAQEPPEAVVAALPVGTATVTPSEAIIVVEDVVGQDVVSQSRPVRQHPPWYTAEQA</sequence>
<dbReference type="EMBL" id="CVMT01000002">
    <property type="protein sequence ID" value="CRG85188.1"/>
    <property type="molecule type" value="Genomic_DNA"/>
</dbReference>
<evidence type="ECO:0000313" key="1">
    <source>
        <dbReference type="EMBL" id="CRG85188.1"/>
    </source>
</evidence>